<organism evidence="2 3">
    <name type="scientific">Archangium lansingense</name>
    <dbReference type="NCBI Taxonomy" id="2995310"/>
    <lineage>
        <taxon>Bacteria</taxon>
        <taxon>Pseudomonadati</taxon>
        <taxon>Myxococcota</taxon>
        <taxon>Myxococcia</taxon>
        <taxon>Myxococcales</taxon>
        <taxon>Cystobacterineae</taxon>
        <taxon>Archangiaceae</taxon>
        <taxon>Archangium</taxon>
    </lineage>
</organism>
<evidence type="ECO:0000313" key="2">
    <source>
        <dbReference type="EMBL" id="MCY1078815.1"/>
    </source>
</evidence>
<proteinExistence type="predicted"/>
<protein>
    <submittedName>
        <fullName evidence="2">Uncharacterized protein</fullName>
    </submittedName>
</protein>
<comment type="caution">
    <text evidence="2">The sequence shown here is derived from an EMBL/GenBank/DDBJ whole genome shotgun (WGS) entry which is preliminary data.</text>
</comment>
<keyword evidence="3" id="KW-1185">Reference proteome</keyword>
<name>A0ABT4AAZ5_9BACT</name>
<accession>A0ABT4AAZ5</accession>
<dbReference type="EMBL" id="JAPNKA010000001">
    <property type="protein sequence ID" value="MCY1078815.1"/>
    <property type="molecule type" value="Genomic_DNA"/>
</dbReference>
<keyword evidence="1" id="KW-0732">Signal</keyword>
<feature type="chain" id="PRO_5046035916" evidence="1">
    <location>
        <begin position="21"/>
        <end position="624"/>
    </location>
</feature>
<feature type="signal peptide" evidence="1">
    <location>
        <begin position="1"/>
        <end position="20"/>
    </location>
</feature>
<dbReference type="Proteomes" id="UP001207654">
    <property type="component" value="Unassembled WGS sequence"/>
</dbReference>
<evidence type="ECO:0000256" key="1">
    <source>
        <dbReference type="SAM" id="SignalP"/>
    </source>
</evidence>
<reference evidence="2 3" key="1">
    <citation type="submission" date="2022-11" db="EMBL/GenBank/DDBJ databases">
        <title>Minimal conservation of predation-associated metabolite biosynthetic gene clusters underscores biosynthetic potential of Myxococcota including descriptions for ten novel species: Archangium lansinium sp. nov., Myxococcus landrumus sp. nov., Nannocystis bai.</title>
        <authorList>
            <person name="Ahearne A."/>
            <person name="Stevens C."/>
            <person name="Phillips K."/>
        </authorList>
    </citation>
    <scope>NUCLEOTIDE SEQUENCE [LARGE SCALE GENOMIC DNA]</scope>
    <source>
        <strain evidence="2 3">MIWBW</strain>
    </source>
</reference>
<sequence>MKPLPLLLVTSLAVSTVARAGDYRGALAMCQKDARTAVLRIQKGGPAEGASMFRTVEEMCIKGKGAAGMRELPGYEDVLRDYEEAKRLMQAAEDAAAAVSPGGDAQSVTARWEAKPKRCRTTDDWDVAAGLKPQTGGIRRRTPGGIAWGMFFERSWDSRSASTTPFGGGSGPDDYLARLACGYDVEGVDPSFDKDRLWGGQLPDEDPRRLLARALQTGAPDSPRSTLHRVALMFHCYASTGWKVPDHYSTYLYCDEALGKTVPTQGEIEAASEAVFPGRAWEKVNLVYAAQRTLEAKKEVDVAFTQAESQAPRMKAIFRGSADAARREHAEFLTRYAEELRTLEPMTAEALRRGAHEQMPADCVEKLLPLRARLEAELQPKDEAGVQALRTGHSLGFQITEALTACYLARGHLARAKLEAESLMKGSRRVTEEEKVFHARLGAQWQAKRDLPTKEQRVQAIPNWESVEDYPQVPETEIASNDLMEQVRHMEASINTIGDVRGMLAVVVSKRETPEGVWITFKKFTSTYREMECRDTNEIVRLSFVGRSVHPVYRKECKEVGPLRKHTVQAEPVLLSKEEADLVQKGMQLKALVNQNNPADSVLTDLWKQQGAKQPLVIDGIRLH</sequence>
<dbReference type="RefSeq" id="WP_267537576.1">
    <property type="nucleotide sequence ID" value="NZ_JAPNKA010000001.1"/>
</dbReference>
<evidence type="ECO:0000313" key="3">
    <source>
        <dbReference type="Proteomes" id="UP001207654"/>
    </source>
</evidence>
<gene>
    <name evidence="2" type="ORF">OV287_30570</name>
</gene>